<sequence>MELAFKSSLFGLLFCMFAEDAIAADVAFIHSYHQGYPWVQEYRDGFLSGVNGHSISEYEMDTKRKPATEYEAIANQTWQFIQEQQPKVVVLADDNALKLLGSRIVEAQIPLVFLGINANPRHYITLDKNVSGSLERPLLKRSVFMLRQLMPSIRKVKVLMDRNPTSYAILETSFDDKFKQTISDIEVDITLEQSFHDWKATVAKTKENGYDAIIIANYAALTNRFCENVSLDKVSHWTSRKSPLPVFAFWSYSIGEGKAIGGLIINGTEQGLAAAEKVNHFFVKGTLPAISTPKRGTFMFSQHELDRWSIQLPPTLLKKSTLVD</sequence>
<evidence type="ECO:0000313" key="3">
    <source>
        <dbReference type="Proteomes" id="UP000282060"/>
    </source>
</evidence>
<dbReference type="InterPro" id="IPR007487">
    <property type="entry name" value="ABC_transpt-TYRBP-like"/>
</dbReference>
<dbReference type="RefSeq" id="WP_126505033.1">
    <property type="nucleotide sequence ID" value="NZ_RXNV01000002.1"/>
</dbReference>
<dbReference type="EMBL" id="RXNV01000002">
    <property type="protein sequence ID" value="RTR33478.1"/>
    <property type="molecule type" value="Genomic_DNA"/>
</dbReference>
<gene>
    <name evidence="2" type="ORF">EKG39_07040</name>
</gene>
<dbReference type="Proteomes" id="UP000282060">
    <property type="component" value="Unassembled WGS sequence"/>
</dbReference>
<keyword evidence="3" id="KW-1185">Reference proteome</keyword>
<comment type="caution">
    <text evidence="2">The sequence shown here is derived from an EMBL/GenBank/DDBJ whole genome shotgun (WGS) entry which is preliminary data.</text>
</comment>
<proteinExistence type="predicted"/>
<dbReference type="OrthoDB" id="1550623at2"/>
<feature type="signal peptide" evidence="1">
    <location>
        <begin position="1"/>
        <end position="23"/>
    </location>
</feature>
<dbReference type="AlphaFoldDB" id="A0A431WDQ2"/>
<feature type="chain" id="PRO_5019270221" description="ABC transporter substrate-binding protein" evidence="1">
    <location>
        <begin position="24"/>
        <end position="324"/>
    </location>
</feature>
<reference evidence="2 3" key="1">
    <citation type="submission" date="2018-12" db="EMBL/GenBank/DDBJ databases">
        <authorList>
            <person name="Yu L."/>
        </authorList>
    </citation>
    <scope>NUCLEOTIDE SEQUENCE [LARGE SCALE GENOMIC DNA]</scope>
    <source>
        <strain evidence="2 3">HAW-EB5</strain>
    </source>
</reference>
<evidence type="ECO:0000313" key="2">
    <source>
        <dbReference type="EMBL" id="RTR33478.1"/>
    </source>
</evidence>
<evidence type="ECO:0008006" key="4">
    <source>
        <dbReference type="Google" id="ProtNLM"/>
    </source>
</evidence>
<evidence type="ECO:0000256" key="1">
    <source>
        <dbReference type="SAM" id="SignalP"/>
    </source>
</evidence>
<keyword evidence="1" id="KW-0732">Signal</keyword>
<dbReference type="PANTHER" id="PTHR35271">
    <property type="entry name" value="ABC TRANSPORTER, SUBSTRATE-BINDING LIPOPROTEIN-RELATED"/>
    <property type="match status" value="1"/>
</dbReference>
<accession>A0A431WDQ2</accession>
<dbReference type="Gene3D" id="3.40.50.2300">
    <property type="match status" value="2"/>
</dbReference>
<protein>
    <recommendedName>
        <fullName evidence="4">ABC transporter substrate-binding protein</fullName>
    </recommendedName>
</protein>
<dbReference type="PANTHER" id="PTHR35271:SF1">
    <property type="entry name" value="ABC TRANSPORTER, SUBSTRATE-BINDING LIPOPROTEIN"/>
    <property type="match status" value="1"/>
</dbReference>
<name>A0A431WDQ2_9GAMM</name>
<organism evidence="2 3">
    <name type="scientific">Shewanella atlantica</name>
    <dbReference type="NCBI Taxonomy" id="271099"/>
    <lineage>
        <taxon>Bacteria</taxon>
        <taxon>Pseudomonadati</taxon>
        <taxon>Pseudomonadota</taxon>
        <taxon>Gammaproteobacteria</taxon>
        <taxon>Alteromonadales</taxon>
        <taxon>Shewanellaceae</taxon>
        <taxon>Shewanella</taxon>
    </lineage>
</organism>